<accession>A0A9N9BWC1</accession>
<dbReference type="Proteomes" id="UP000789739">
    <property type="component" value="Unassembled WGS sequence"/>
</dbReference>
<dbReference type="AlphaFoldDB" id="A0A9N9BWC1"/>
<evidence type="ECO:0000256" key="2">
    <source>
        <dbReference type="ARBA" id="ARBA00022857"/>
    </source>
</evidence>
<dbReference type="PRINTS" id="PR00081">
    <property type="entry name" value="GDHRDH"/>
</dbReference>
<keyword evidence="2" id="KW-0521">NADP</keyword>
<comment type="caution">
    <text evidence="4">The sequence shown here is derived from an EMBL/GenBank/DDBJ whole genome shotgun (WGS) entry which is preliminary data.</text>
</comment>
<dbReference type="GO" id="GO:0005829">
    <property type="term" value="C:cytosol"/>
    <property type="evidence" value="ECO:0007669"/>
    <property type="project" value="TreeGrafter"/>
</dbReference>
<name>A0A9N9BWC1_9GLOM</name>
<dbReference type="PROSITE" id="PS00061">
    <property type="entry name" value="ADH_SHORT"/>
    <property type="match status" value="1"/>
</dbReference>
<keyword evidence="5" id="KW-1185">Reference proteome</keyword>
<organism evidence="4 5">
    <name type="scientific">Paraglomus brasilianum</name>
    <dbReference type="NCBI Taxonomy" id="144538"/>
    <lineage>
        <taxon>Eukaryota</taxon>
        <taxon>Fungi</taxon>
        <taxon>Fungi incertae sedis</taxon>
        <taxon>Mucoromycota</taxon>
        <taxon>Glomeromycotina</taxon>
        <taxon>Glomeromycetes</taxon>
        <taxon>Paraglomerales</taxon>
        <taxon>Paraglomeraceae</taxon>
        <taxon>Paraglomus</taxon>
    </lineage>
</organism>
<proteinExistence type="inferred from homology"/>
<evidence type="ECO:0000313" key="5">
    <source>
        <dbReference type="Proteomes" id="UP000789739"/>
    </source>
</evidence>
<dbReference type="PANTHER" id="PTHR43391:SF14">
    <property type="entry name" value="DEHYDROGENASE_REDUCTASE SDR FAMILY PROTEIN 7-LIKE"/>
    <property type="match status" value="1"/>
</dbReference>
<dbReference type="InterPro" id="IPR020904">
    <property type="entry name" value="Sc_DH/Rdtase_CS"/>
</dbReference>
<dbReference type="OrthoDB" id="2102561at2759"/>
<dbReference type="InterPro" id="IPR002347">
    <property type="entry name" value="SDR_fam"/>
</dbReference>
<dbReference type="EMBL" id="CAJVPI010000916">
    <property type="protein sequence ID" value="CAG8582012.1"/>
    <property type="molecule type" value="Genomic_DNA"/>
</dbReference>
<dbReference type="GO" id="GO:0016491">
    <property type="term" value="F:oxidoreductase activity"/>
    <property type="evidence" value="ECO:0007669"/>
    <property type="project" value="UniProtKB-KW"/>
</dbReference>
<evidence type="ECO:0000313" key="4">
    <source>
        <dbReference type="EMBL" id="CAG8582012.1"/>
    </source>
</evidence>
<dbReference type="CDD" id="cd05233">
    <property type="entry name" value="SDR_c"/>
    <property type="match status" value="1"/>
</dbReference>
<gene>
    <name evidence="4" type="ORF">PBRASI_LOCUS6671</name>
</gene>
<evidence type="ECO:0000256" key="3">
    <source>
        <dbReference type="ARBA" id="ARBA00023002"/>
    </source>
</evidence>
<dbReference type="Gene3D" id="3.40.50.720">
    <property type="entry name" value="NAD(P)-binding Rossmann-like Domain"/>
    <property type="match status" value="1"/>
</dbReference>
<evidence type="ECO:0000256" key="1">
    <source>
        <dbReference type="ARBA" id="ARBA00006484"/>
    </source>
</evidence>
<comment type="similarity">
    <text evidence="1">Belongs to the short-chain dehydrogenases/reductases (SDR) family.</text>
</comment>
<dbReference type="PANTHER" id="PTHR43391">
    <property type="entry name" value="RETINOL DEHYDROGENASE-RELATED"/>
    <property type="match status" value="1"/>
</dbReference>
<reference evidence="4" key="1">
    <citation type="submission" date="2021-06" db="EMBL/GenBank/DDBJ databases">
        <authorList>
            <person name="Kallberg Y."/>
            <person name="Tangrot J."/>
            <person name="Rosling A."/>
        </authorList>
    </citation>
    <scope>NUCLEOTIDE SEQUENCE</scope>
    <source>
        <strain evidence="4">BR232B</strain>
    </source>
</reference>
<protein>
    <submittedName>
        <fullName evidence="4">1264_t:CDS:1</fullName>
    </submittedName>
</protein>
<sequence>MLNVIPVTVPGYAQPLVEACTAWLVTTFFSIPVSFFRIFIEAPIDVWRSLSSSDPDVVLITGANSGIGASLAETYAKPDVTLGLLARDERLELIAEKCRDKGANVITISCDIANKEDLAGALIEFDESNPIDLLIANAGQAGVTDDGSAWEDSWQGIMDVNLKGTINTVMTVFKLMEERPHIGGQIAITSSVAAWHAPPQLCYYSATKAALTSLGRDLRYIGRNYNIKVNVIAPGLIGTRMTLGERKPYPFSSWFTASPKNLANIIRWNLFEDNFVITWPYHQFLVDLAISSLPPRVLDSVQWLIGGAWSVVSPAEDKPLT</sequence>
<keyword evidence="3" id="KW-0560">Oxidoreductase</keyword>
<dbReference type="InterPro" id="IPR036291">
    <property type="entry name" value="NAD(P)-bd_dom_sf"/>
</dbReference>
<dbReference type="Pfam" id="PF00106">
    <property type="entry name" value="adh_short"/>
    <property type="match status" value="1"/>
</dbReference>
<dbReference type="SUPFAM" id="SSF51735">
    <property type="entry name" value="NAD(P)-binding Rossmann-fold domains"/>
    <property type="match status" value="1"/>
</dbReference>